<dbReference type="Gene3D" id="3.30.230.10">
    <property type="match status" value="1"/>
</dbReference>
<keyword evidence="4" id="KW-0067">ATP-binding</keyword>
<dbReference type="RefSeq" id="WP_160344906.1">
    <property type="nucleotide sequence ID" value="NZ_WSRR01000004.1"/>
</dbReference>
<dbReference type="PANTHER" id="PTHR10457">
    <property type="entry name" value="MEVALONATE KINASE/GALACTOKINASE"/>
    <property type="match status" value="1"/>
</dbReference>
<dbReference type="PRINTS" id="PR00959">
    <property type="entry name" value="MEVGALKINASE"/>
</dbReference>
<dbReference type="InterPro" id="IPR014721">
    <property type="entry name" value="Ribsml_uS5_D2-typ_fold_subgr"/>
</dbReference>
<comment type="caution">
    <text evidence="7">The sequence shown here is derived from an EMBL/GenBank/DDBJ whole genome shotgun (WGS) entry which is preliminary data.</text>
</comment>
<dbReference type="OrthoDB" id="250531at2"/>
<sequence length="430" mass="43960">MRDETAARVHLSALFRAAFGRSADEGAERTVLASAPGRLEVAGNHVDHQGGRVISAAIGERTWGLAAPNDGGRIRVVMEGFGTDEIDLAEEGWDAPRPADALSSGALVRGMAARFARDGGALAGFDMVTCSDVSPGCGLSSSAAFEVMVGACLAGLFGGGAWAGAAAAGSVPAGADGEGAVAVDPVALALAATTVEQRYFGKPCGAQDQLASACGGVVAIDFGPAVPVVEAVRLDAAARGFGIVLIDSRQDHSQHNDEFAAIPADMGRVARLLGVDRLGDGSVDELLDRLGAVRATLGDQCALRALHYYDEVARVNAQRVALERDDFAAFLGLVRASGVSSAQFLQNVSLRGPGTGGCQPAMLIQGLCAHWLGDRGAWRIHGGGFGGAVLAFVPLGEVDDFVAAMDVALGYEACRTVVVGGVGVRARRLP</sequence>
<dbReference type="InterPro" id="IPR006204">
    <property type="entry name" value="GHMP_kinase_N_dom"/>
</dbReference>
<dbReference type="SUPFAM" id="SSF54211">
    <property type="entry name" value="Ribosomal protein S5 domain 2-like"/>
    <property type="match status" value="1"/>
</dbReference>
<dbReference type="InterPro" id="IPR020568">
    <property type="entry name" value="Ribosomal_Su5_D2-typ_SF"/>
</dbReference>
<dbReference type="EMBL" id="WSRR01000004">
    <property type="protein sequence ID" value="MVX60389.1"/>
    <property type="molecule type" value="Genomic_DNA"/>
</dbReference>
<dbReference type="GO" id="GO:0005524">
    <property type="term" value="F:ATP binding"/>
    <property type="evidence" value="ECO:0007669"/>
    <property type="project" value="UniProtKB-KW"/>
</dbReference>
<dbReference type="GO" id="GO:0006012">
    <property type="term" value="P:galactose metabolic process"/>
    <property type="evidence" value="ECO:0007669"/>
    <property type="project" value="InterPro"/>
</dbReference>
<dbReference type="Gene3D" id="3.30.70.890">
    <property type="entry name" value="GHMP kinase, C-terminal domain"/>
    <property type="match status" value="1"/>
</dbReference>
<dbReference type="InterPro" id="IPR036554">
    <property type="entry name" value="GHMP_kinase_C_sf"/>
</dbReference>
<evidence type="ECO:0000259" key="5">
    <source>
        <dbReference type="Pfam" id="PF00288"/>
    </source>
</evidence>
<gene>
    <name evidence="7" type="ORF">GKZ27_02790</name>
</gene>
<feature type="domain" description="GHMP kinase N-terminal" evidence="5">
    <location>
        <begin position="107"/>
        <end position="216"/>
    </location>
</feature>
<dbReference type="GO" id="GO:0005829">
    <property type="term" value="C:cytosol"/>
    <property type="evidence" value="ECO:0007669"/>
    <property type="project" value="TreeGrafter"/>
</dbReference>
<organism evidence="7 8">
    <name type="scientific">Adlercreutzia mucosicola</name>
    <dbReference type="NCBI Taxonomy" id="580026"/>
    <lineage>
        <taxon>Bacteria</taxon>
        <taxon>Bacillati</taxon>
        <taxon>Actinomycetota</taxon>
        <taxon>Coriobacteriia</taxon>
        <taxon>Eggerthellales</taxon>
        <taxon>Eggerthellaceae</taxon>
        <taxon>Adlercreutzia</taxon>
    </lineage>
</organism>
<dbReference type="PRINTS" id="PR00473">
    <property type="entry name" value="GALCTOKINASE"/>
</dbReference>
<dbReference type="Proteomes" id="UP000463388">
    <property type="component" value="Unassembled WGS sequence"/>
</dbReference>
<evidence type="ECO:0000313" key="7">
    <source>
        <dbReference type="EMBL" id="MVX60389.1"/>
    </source>
</evidence>
<keyword evidence="3 7" id="KW-0418">Kinase</keyword>
<dbReference type="InterPro" id="IPR006206">
    <property type="entry name" value="Mevalonate/galactokinase"/>
</dbReference>
<dbReference type="AlphaFoldDB" id="A0A6N8JMZ2"/>
<dbReference type="InterPro" id="IPR019539">
    <property type="entry name" value="GalKase_N"/>
</dbReference>
<dbReference type="PIRSF" id="PIRSF000530">
    <property type="entry name" value="Galactokinase"/>
    <property type="match status" value="1"/>
</dbReference>
<dbReference type="PANTHER" id="PTHR10457:SF7">
    <property type="entry name" value="GALACTOKINASE-RELATED"/>
    <property type="match status" value="1"/>
</dbReference>
<evidence type="ECO:0000256" key="1">
    <source>
        <dbReference type="ARBA" id="ARBA00006566"/>
    </source>
</evidence>
<dbReference type="SUPFAM" id="SSF55060">
    <property type="entry name" value="GHMP Kinase, C-terminal domain"/>
    <property type="match status" value="1"/>
</dbReference>
<evidence type="ECO:0000259" key="6">
    <source>
        <dbReference type="Pfam" id="PF10509"/>
    </source>
</evidence>
<comment type="similarity">
    <text evidence="1">Belongs to the GHMP kinase family. GalK subfamily.</text>
</comment>
<dbReference type="Pfam" id="PF10509">
    <property type="entry name" value="GalKase_gal_bdg"/>
    <property type="match status" value="1"/>
</dbReference>
<feature type="domain" description="Galactokinase N-terminal" evidence="6">
    <location>
        <begin position="14"/>
        <end position="68"/>
    </location>
</feature>
<evidence type="ECO:0000256" key="4">
    <source>
        <dbReference type="ARBA" id="ARBA00022840"/>
    </source>
</evidence>
<accession>A0A6N8JMZ2</accession>
<dbReference type="InterPro" id="IPR000705">
    <property type="entry name" value="Galactokinase"/>
</dbReference>
<dbReference type="GO" id="GO:0004335">
    <property type="term" value="F:galactokinase activity"/>
    <property type="evidence" value="ECO:0007669"/>
    <property type="project" value="InterPro"/>
</dbReference>
<proteinExistence type="inferred from homology"/>
<name>A0A6N8JMZ2_9ACTN</name>
<evidence type="ECO:0000256" key="3">
    <source>
        <dbReference type="ARBA" id="ARBA00022777"/>
    </source>
</evidence>
<keyword evidence="8" id="KW-1185">Reference proteome</keyword>
<keyword evidence="2" id="KW-0547">Nucleotide-binding</keyword>
<evidence type="ECO:0000313" key="8">
    <source>
        <dbReference type="Proteomes" id="UP000463388"/>
    </source>
</evidence>
<reference evidence="7 8" key="1">
    <citation type="submission" date="2019-12" db="EMBL/GenBank/DDBJ databases">
        <title>Microbes associate with the intestines of laboratory mice.</title>
        <authorList>
            <person name="Navarre W."/>
            <person name="Wong E."/>
        </authorList>
    </citation>
    <scope>NUCLEOTIDE SEQUENCE [LARGE SCALE GENOMIC DNA]</scope>
    <source>
        <strain evidence="7 8">NM66_B29</strain>
    </source>
</reference>
<protein>
    <submittedName>
        <fullName evidence="7">Galactokinase</fullName>
    </submittedName>
</protein>
<evidence type="ECO:0000256" key="2">
    <source>
        <dbReference type="ARBA" id="ARBA00022741"/>
    </source>
</evidence>
<dbReference type="Pfam" id="PF00288">
    <property type="entry name" value="GHMP_kinases_N"/>
    <property type="match status" value="1"/>
</dbReference>
<keyword evidence="3 7" id="KW-0808">Transferase</keyword>